<feature type="transmembrane region" description="Helical" evidence="2">
    <location>
        <begin position="661"/>
        <end position="681"/>
    </location>
</feature>
<dbReference type="EMBL" id="CP070249">
    <property type="protein sequence ID" value="QRV44363.1"/>
    <property type="molecule type" value="Genomic_DNA"/>
</dbReference>
<dbReference type="InterPro" id="IPR027417">
    <property type="entry name" value="P-loop_NTPase"/>
</dbReference>
<keyword evidence="2" id="KW-1133">Transmembrane helix</keyword>
<evidence type="ECO:0000256" key="2">
    <source>
        <dbReference type="SAM" id="Phobius"/>
    </source>
</evidence>
<dbReference type="InterPro" id="IPR010982">
    <property type="entry name" value="Lambda_DNA-bd_dom_sf"/>
</dbReference>
<feature type="region of interest" description="Disordered" evidence="1">
    <location>
        <begin position="98"/>
        <end position="179"/>
    </location>
</feature>
<feature type="transmembrane region" description="Helical" evidence="2">
    <location>
        <begin position="701"/>
        <end position="729"/>
    </location>
</feature>
<evidence type="ECO:0000313" key="4">
    <source>
        <dbReference type="EMBL" id="QRV33443.1"/>
    </source>
</evidence>
<evidence type="ECO:0000256" key="1">
    <source>
        <dbReference type="SAM" id="MobiDB-lite"/>
    </source>
</evidence>
<evidence type="ECO:0000259" key="3">
    <source>
        <dbReference type="PROSITE" id="PS50943"/>
    </source>
</evidence>
<dbReference type="InterPro" id="IPR007111">
    <property type="entry name" value="NACHT_NTPase"/>
</dbReference>
<feature type="compositionally biased region" description="Pro residues" evidence="1">
    <location>
        <begin position="133"/>
        <end position="154"/>
    </location>
</feature>
<keyword evidence="6" id="KW-1185">Reference proteome</keyword>
<feature type="compositionally biased region" description="Basic and acidic residues" evidence="1">
    <location>
        <begin position="98"/>
        <end position="113"/>
    </location>
</feature>
<dbReference type="Gene3D" id="1.10.260.40">
    <property type="entry name" value="lambda repressor-like DNA-binding domains"/>
    <property type="match status" value="1"/>
</dbReference>
<dbReference type="Proteomes" id="UP000598054">
    <property type="component" value="Chromosome"/>
</dbReference>
<feature type="transmembrane region" description="Helical" evidence="2">
    <location>
        <begin position="571"/>
        <end position="596"/>
    </location>
</feature>
<reference evidence="6 7" key="1">
    <citation type="submission" date="2021-02" db="EMBL/GenBank/DDBJ databases">
        <title>FDA dAtabase for Regulatory Grade micrObial Sequences (FDA-ARGOS): Supporting development and validation of Infectious Disease Dx tests.</title>
        <authorList>
            <person name="Sproer C."/>
            <person name="Gronow S."/>
            <person name="Severitt S."/>
            <person name="Schroder I."/>
            <person name="Tallon L."/>
            <person name="Sadzewicz L."/>
            <person name="Zhao X."/>
            <person name="Boylan J."/>
            <person name="Ott S."/>
            <person name="Bowen H."/>
            <person name="Vavikolanu K."/>
            <person name="Mehta A."/>
            <person name="Aluvathingal J."/>
            <person name="Nadendla S."/>
            <person name="Lowell S."/>
            <person name="Myers T."/>
            <person name="Yan Y."/>
            <person name="Sichtig H."/>
        </authorList>
    </citation>
    <scope>NUCLEOTIDE SEQUENCE [LARGE SCALE GENOMIC DNA]</scope>
    <source>
        <strain evidence="5 6">FDAARGOS_1211</strain>
        <strain evidence="4 7">FDAARGOS_1212</strain>
    </source>
</reference>
<dbReference type="CDD" id="cd00093">
    <property type="entry name" value="HTH_XRE"/>
    <property type="match status" value="1"/>
</dbReference>
<feature type="domain" description="HTH cro/C1-type" evidence="3">
    <location>
        <begin position="46"/>
        <end position="101"/>
    </location>
</feature>
<protein>
    <submittedName>
        <fullName evidence="4">Helix-turn-helix domain-containing protein</fullName>
    </submittedName>
</protein>
<evidence type="ECO:0000313" key="5">
    <source>
        <dbReference type="EMBL" id="QRV44363.1"/>
    </source>
</evidence>
<gene>
    <name evidence="5" type="ORF">I6J41_29185</name>
    <name evidence="4" type="ORF">I6J42_04830</name>
</gene>
<keyword evidence="2" id="KW-0472">Membrane</keyword>
<keyword evidence="2" id="KW-0812">Transmembrane</keyword>
<organism evidence="4 7">
    <name type="scientific">Streptomyces californicus</name>
    <dbReference type="NCBI Taxonomy" id="67351"/>
    <lineage>
        <taxon>Bacteria</taxon>
        <taxon>Bacillati</taxon>
        <taxon>Actinomycetota</taxon>
        <taxon>Actinomycetes</taxon>
        <taxon>Kitasatosporales</taxon>
        <taxon>Streptomycetaceae</taxon>
        <taxon>Streptomyces</taxon>
    </lineage>
</organism>
<dbReference type="PROSITE" id="PS50943">
    <property type="entry name" value="HTH_CROC1"/>
    <property type="match status" value="1"/>
</dbReference>
<feature type="transmembrane region" description="Helical" evidence="2">
    <location>
        <begin position="756"/>
        <end position="781"/>
    </location>
</feature>
<evidence type="ECO:0000313" key="7">
    <source>
        <dbReference type="Proteomes" id="UP000623926"/>
    </source>
</evidence>
<dbReference type="Gene3D" id="3.40.50.300">
    <property type="entry name" value="P-loop containing nucleotide triphosphate hydrolases"/>
    <property type="match status" value="1"/>
</dbReference>
<accession>A0ABD7CXC0</accession>
<dbReference type="Pfam" id="PF13560">
    <property type="entry name" value="HTH_31"/>
    <property type="match status" value="1"/>
</dbReference>
<dbReference type="Pfam" id="PF05729">
    <property type="entry name" value="NACHT"/>
    <property type="match status" value="1"/>
</dbReference>
<feature type="transmembrane region" description="Helical" evidence="2">
    <location>
        <begin position="608"/>
        <end position="633"/>
    </location>
</feature>
<dbReference type="Proteomes" id="UP000623926">
    <property type="component" value="Chromosome"/>
</dbReference>
<evidence type="ECO:0000313" key="6">
    <source>
        <dbReference type="Proteomes" id="UP000598054"/>
    </source>
</evidence>
<feature type="compositionally biased region" description="Pro residues" evidence="1">
    <location>
        <begin position="161"/>
        <end position="172"/>
    </location>
</feature>
<dbReference type="SUPFAM" id="SSF47413">
    <property type="entry name" value="lambda repressor-like DNA-binding domains"/>
    <property type="match status" value="1"/>
</dbReference>
<dbReference type="SMART" id="SM00530">
    <property type="entry name" value="HTH_XRE"/>
    <property type="match status" value="1"/>
</dbReference>
<dbReference type="EMBL" id="CP070245">
    <property type="protein sequence ID" value="QRV33443.1"/>
    <property type="molecule type" value="Genomic_DNA"/>
</dbReference>
<proteinExistence type="predicted"/>
<dbReference type="AlphaFoldDB" id="A0ABD7CXC0"/>
<name>A0ABD7CXC0_9ACTN</name>
<sequence length="872" mass="93639">MCGRSALKLWGVSGGPLREPPDTPWPDFGTRANWEPGLTDEQGALLRRLRKRARLTQEQLAERSTVSVRTIRRLETGRSTDHRLRTLHLLADALGVGTEERRQLTDTLDRAPEDAVVGPPEPAPSVPASESPEPAPVAPAVGPPEPAPVAPPVAPASELPEPAPIAPAPDPPESAAAAPVVQPATPSAGVLADAAASLAREVRRRWQREEGHRRVHDPFPLPVRWQPAPAGLMDRPENIQRLQPGDTPRALRLSGDLRGVVAAYRSIASGRLVILGRAGSGKSVLAIKFALDLLAAPAAPVPVPVIFSIGSWDPTTTTLRDFLAGLLLRDHPHLARRIPGGSTLAAALVDADLILPVLDGFDEIAEALRAAALETLNATSCPLVLTSRRDEYARAVRAAHAPLVWAAGIELTDLGVEDLAAYLPRTDRLVARGGEGDGTGVWDAVLERLRARDTAASTRLAEVLRTPLMVILARTMYSEAPGREPEELLDTARFPTAGHLEEHLLAGFVPAVYRRRALERTDGGSGQRYRDPDQALRWLGYLAHSLSQGTHDQRDLAWWRIGQNLRTATRVLLTVLVSTVCMAAATLLVQGVAAASGHGEPIGWGASVSYALLVGVCSGTAFGITYAALTVVGRTAAVPSRVRLRLSAAGRRTGRRPVRTFLTRFGFMLLGGSVLGVGYSWSVALMSVLKIDYALSRTELMTIVLINTLLYGLIIGLTAGLVFGTLAVFESPMDITAAATPIRLLSVNRTAAGRQLLVLVPALGLGVVLCGYAVVFLFQGLLGTLLWPLRGAVLLGATGGLGGAAAYVLVFTAWGQWLTVSRVWLPMTRRLPWDTVAFLEDAYQRGVLRQAGAVYQFRHIRLQRHLARTYRE</sequence>
<dbReference type="InterPro" id="IPR001387">
    <property type="entry name" value="Cro/C1-type_HTH"/>
</dbReference>
<feature type="transmembrane region" description="Helical" evidence="2">
    <location>
        <begin position="793"/>
        <end position="820"/>
    </location>
</feature>